<proteinExistence type="predicted"/>
<feature type="transmembrane region" description="Helical" evidence="1">
    <location>
        <begin position="111"/>
        <end position="130"/>
    </location>
</feature>
<organism evidence="2 3">
    <name type="scientific">Labedaea rhizosphaerae</name>
    <dbReference type="NCBI Taxonomy" id="598644"/>
    <lineage>
        <taxon>Bacteria</taxon>
        <taxon>Bacillati</taxon>
        <taxon>Actinomycetota</taxon>
        <taxon>Actinomycetes</taxon>
        <taxon>Pseudonocardiales</taxon>
        <taxon>Pseudonocardiaceae</taxon>
        <taxon>Labedaea</taxon>
    </lineage>
</organism>
<feature type="transmembrane region" description="Helical" evidence="1">
    <location>
        <begin position="12"/>
        <end position="29"/>
    </location>
</feature>
<reference evidence="2 3" key="1">
    <citation type="submission" date="2019-03" db="EMBL/GenBank/DDBJ databases">
        <title>Genomic Encyclopedia of Type Strains, Phase IV (KMG-IV): sequencing the most valuable type-strain genomes for metagenomic binning, comparative biology and taxonomic classification.</title>
        <authorList>
            <person name="Goeker M."/>
        </authorList>
    </citation>
    <scope>NUCLEOTIDE SEQUENCE [LARGE SCALE GENOMIC DNA]</scope>
    <source>
        <strain evidence="2 3">DSM 45361</strain>
    </source>
</reference>
<name>A0A4R6SD78_LABRH</name>
<evidence type="ECO:0000313" key="2">
    <source>
        <dbReference type="EMBL" id="TDP97577.1"/>
    </source>
</evidence>
<keyword evidence="3" id="KW-1185">Reference proteome</keyword>
<feature type="transmembrane region" description="Helical" evidence="1">
    <location>
        <begin position="36"/>
        <end position="63"/>
    </location>
</feature>
<gene>
    <name evidence="2" type="ORF">EV186_103541</name>
</gene>
<keyword evidence="1" id="KW-0472">Membrane</keyword>
<evidence type="ECO:0000313" key="3">
    <source>
        <dbReference type="Proteomes" id="UP000295444"/>
    </source>
</evidence>
<dbReference type="InterPro" id="IPR011990">
    <property type="entry name" value="TPR-like_helical_dom_sf"/>
</dbReference>
<accession>A0A4R6SD78</accession>
<dbReference type="AlphaFoldDB" id="A0A4R6SD78"/>
<keyword evidence="1" id="KW-1133">Transmembrane helix</keyword>
<dbReference type="Proteomes" id="UP000295444">
    <property type="component" value="Unassembled WGS sequence"/>
</dbReference>
<evidence type="ECO:0000256" key="1">
    <source>
        <dbReference type="SAM" id="Phobius"/>
    </source>
</evidence>
<evidence type="ECO:0008006" key="4">
    <source>
        <dbReference type="Google" id="ProtNLM"/>
    </source>
</evidence>
<sequence>MQEVRILRHPFVYVPLATVLVLAVVYRTVEDTAMGVLGLFAGAVLGLDALNLGMLLGALVLGVRVHRVVLGVGARVWERRKPQQLLMLRAVPVILWVSVAPGKAPVRRRMAATAGVALLFALLTVAGLTFAAIDGAPFWVAATAGAVLLVAPELRPQQTVRTTTVGWLLFRVPRLTGRAADQLTAAPMVTTAFKAAEAGDLDTAERLAAELAARYPDLPAALAVRTAVLELRGRYAEAMLLTVKLAGDRTQEPHEAAVNFAALAGIACVTVEAGQLDSETGLSTAAMALANAETLGYHTVKLLGTRALLALLTGDTARAVALAGQAAAVTDEPLVRANDLATLTAAYMAEGDNAAARVSLAKAEALVPWLPRITVLRQRLSIS</sequence>
<keyword evidence="1" id="KW-0812">Transmembrane</keyword>
<dbReference type="EMBL" id="SNXZ01000003">
    <property type="protein sequence ID" value="TDP97577.1"/>
    <property type="molecule type" value="Genomic_DNA"/>
</dbReference>
<protein>
    <recommendedName>
        <fullName evidence="4">Tetratricopeptide repeat protein</fullName>
    </recommendedName>
</protein>
<dbReference type="RefSeq" id="WP_133850758.1">
    <property type="nucleotide sequence ID" value="NZ_SNXZ01000003.1"/>
</dbReference>
<dbReference type="OrthoDB" id="3694394at2"/>
<comment type="caution">
    <text evidence="2">The sequence shown here is derived from an EMBL/GenBank/DDBJ whole genome shotgun (WGS) entry which is preliminary data.</text>
</comment>
<dbReference type="Gene3D" id="1.25.40.10">
    <property type="entry name" value="Tetratricopeptide repeat domain"/>
    <property type="match status" value="1"/>
</dbReference>